<evidence type="ECO:0000313" key="2">
    <source>
        <dbReference type="Proteomes" id="UP001570417"/>
    </source>
</evidence>
<evidence type="ECO:0000313" key="1">
    <source>
        <dbReference type="EMBL" id="MFA0567655.1"/>
    </source>
</evidence>
<dbReference type="RefSeq" id="WP_167493979.1">
    <property type="nucleotide sequence ID" value="NZ_AP025491.1"/>
</dbReference>
<dbReference type="Pfam" id="PF11140">
    <property type="entry name" value="DUF2913"/>
    <property type="match status" value="1"/>
</dbReference>
<gene>
    <name evidence="1" type="ORF">AB4566_05125</name>
</gene>
<name>A0ABV4N8D0_9VIBR</name>
<dbReference type="InterPro" id="IPR021316">
    <property type="entry name" value="DUF2913"/>
</dbReference>
<dbReference type="EMBL" id="JBFRUW010000008">
    <property type="protein sequence ID" value="MFA0567655.1"/>
    <property type="molecule type" value="Genomic_DNA"/>
</dbReference>
<protein>
    <submittedName>
        <fullName evidence="1">DUF2913 family protein</fullName>
    </submittedName>
</protein>
<reference evidence="1 2" key="1">
    <citation type="journal article" date="2024" name="ISME J.">
        <title>Tailless and filamentous prophages are predominant in marine Vibrio.</title>
        <authorList>
            <person name="Steensen K."/>
            <person name="Seneca J."/>
            <person name="Bartlau N."/>
            <person name="Yu X.A."/>
            <person name="Hussain F.A."/>
            <person name="Polz M.F."/>
        </authorList>
    </citation>
    <scope>NUCLEOTIDE SEQUENCE [LARGE SCALE GENOMIC DNA]</scope>
    <source>
        <strain evidence="1 2">10N.222.51.A1</strain>
    </source>
</reference>
<comment type="caution">
    <text evidence="1">The sequence shown here is derived from an EMBL/GenBank/DDBJ whole genome shotgun (WGS) entry which is preliminary data.</text>
</comment>
<organism evidence="1 2">
    <name type="scientific">Vibrio gallaecicus</name>
    <dbReference type="NCBI Taxonomy" id="552386"/>
    <lineage>
        <taxon>Bacteria</taxon>
        <taxon>Pseudomonadati</taxon>
        <taxon>Pseudomonadota</taxon>
        <taxon>Gammaproteobacteria</taxon>
        <taxon>Vibrionales</taxon>
        <taxon>Vibrionaceae</taxon>
        <taxon>Vibrio</taxon>
    </lineage>
</organism>
<sequence length="203" mass="23606">MKSLLSKEEQAHLLLRELSLSALLHLEFKQLEKKSPLSLNDKNLLLKLWLKKQSTTSKYKLLKKKLKSLLSATNNQKVNLEVLFLEVINFHSEVKAADLEEYLLLVRSIERELNSTVMLSSPNEVDLDYKGGKDFICVLADDLNRHFSPEGHLESTISFLGKLSKYDRTKVFNSVFMFNRFSYEVKYEDDNFVRFDLIKNVAK</sequence>
<proteinExistence type="predicted"/>
<dbReference type="Proteomes" id="UP001570417">
    <property type="component" value="Unassembled WGS sequence"/>
</dbReference>
<accession>A0ABV4N8D0</accession>
<keyword evidence="2" id="KW-1185">Reference proteome</keyword>